<dbReference type="OrthoDB" id="1489309at2"/>
<dbReference type="RefSeq" id="WP_142531483.1">
    <property type="nucleotide sequence ID" value="NZ_FXTB01000001.1"/>
</dbReference>
<dbReference type="Proteomes" id="UP000319040">
    <property type="component" value="Unassembled WGS sequence"/>
</dbReference>
<reference evidence="1 2" key="1">
    <citation type="submission" date="2017-05" db="EMBL/GenBank/DDBJ databases">
        <authorList>
            <person name="Varghese N."/>
            <person name="Submissions S."/>
        </authorList>
    </citation>
    <scope>NUCLEOTIDE SEQUENCE [LARGE SCALE GENOMIC DNA]</scope>
    <source>
        <strain evidence="1 2">DSM 27040</strain>
    </source>
</reference>
<accession>A0A521ADC0</accession>
<proteinExistence type="predicted"/>
<evidence type="ECO:0000313" key="2">
    <source>
        <dbReference type="Proteomes" id="UP000319040"/>
    </source>
</evidence>
<dbReference type="Pfam" id="PF14121">
    <property type="entry name" value="Porin_10"/>
    <property type="match status" value="1"/>
</dbReference>
<sequence>MSRRWTYIVFLLTLTVQLTGQRGLGSQGTRAEEEIRTLEVDPADRLRSWRLVDDFTRADSLDIDTVTAGVQQYNRIYKKSFSNIYLGNIGSAYTSNLLSFKKDFNEFIFLNSLYDYFVQPCDIRFYNSKVPYTNLTYIYGGPKRRSEENVSVLFTQNVNRSLNLGFNYDLLSSVGSYSAQQTDNRNFNFWMSYNGAKYSVHGLFAYNKANHYLNGGIENDDHELILNPASDEFKEAENVRIKYDSQTNYVDNFQFFITQELGIGKISINQKEEPLKGDSIEANGNEKEVLEPMQLPVGTAYHTLHISSYKRVFKIDNLSNYLTTNSNGDASLPLYGTQFFDSALTRDTTKYTNIKNVFQLKFNEEANALLKFGLRAFVSNEIKHYKYQVEPGFTTVDEVEIPIYRSNDTTFVSTHIGAQLFKNIGRNFWWNMGGKLYVQGYKAGDIQLQGNINTLYKVFKDTAGVYARGQIDLRQAEFLQENYHSNHFQWNRNFKQEKIVNIAAGLNIPTRSLKIAFESNSLTDYLYWNEEAVPDQTSELINAFELSLYKKFKLGPLHSHNKLAYQYSSNQKLYPLPDFAGLSSNYFDFYLAKRVLNVQIGVDVKYHTEYYTPAYMPATGQFYLQNKMKIGNYPFLDAFMNLQLKRARIFVKLDHFNQSFMNRNYFLTVGYPHSPMRFKWGVSWNFYD</sequence>
<name>A0A521ADC0_SACCC</name>
<dbReference type="AlphaFoldDB" id="A0A521ADC0"/>
<dbReference type="EMBL" id="FXTB01000001">
    <property type="protein sequence ID" value="SMO32814.1"/>
    <property type="molecule type" value="Genomic_DNA"/>
</dbReference>
<gene>
    <name evidence="1" type="ORF">SAMN06265379_10158</name>
</gene>
<keyword evidence="2" id="KW-1185">Reference proteome</keyword>
<organism evidence="1 2">
    <name type="scientific">Saccharicrinis carchari</name>
    <dbReference type="NCBI Taxonomy" id="1168039"/>
    <lineage>
        <taxon>Bacteria</taxon>
        <taxon>Pseudomonadati</taxon>
        <taxon>Bacteroidota</taxon>
        <taxon>Bacteroidia</taxon>
        <taxon>Marinilabiliales</taxon>
        <taxon>Marinilabiliaceae</taxon>
        <taxon>Saccharicrinis</taxon>
    </lineage>
</organism>
<protein>
    <submittedName>
        <fullName evidence="1">Porin</fullName>
    </submittedName>
</protein>
<evidence type="ECO:0000313" key="1">
    <source>
        <dbReference type="EMBL" id="SMO32814.1"/>
    </source>
</evidence>
<dbReference type="InterPro" id="IPR025631">
    <property type="entry name" value="Porin_10"/>
</dbReference>